<dbReference type="AlphaFoldDB" id="A0AAD5ULS1"/>
<name>A0AAD5ULS1_9FUNG</name>
<protein>
    <submittedName>
        <fullName evidence="1">Uncharacterized protein</fullName>
    </submittedName>
</protein>
<comment type="caution">
    <text evidence="1">The sequence shown here is derived from an EMBL/GenBank/DDBJ whole genome shotgun (WGS) entry which is preliminary data.</text>
</comment>
<organism evidence="1 2">
    <name type="scientific">Boothiomyces macroporosus</name>
    <dbReference type="NCBI Taxonomy" id="261099"/>
    <lineage>
        <taxon>Eukaryota</taxon>
        <taxon>Fungi</taxon>
        <taxon>Fungi incertae sedis</taxon>
        <taxon>Chytridiomycota</taxon>
        <taxon>Chytridiomycota incertae sedis</taxon>
        <taxon>Chytridiomycetes</taxon>
        <taxon>Rhizophydiales</taxon>
        <taxon>Terramycetaceae</taxon>
        <taxon>Boothiomyces</taxon>
    </lineage>
</organism>
<reference evidence="1" key="1">
    <citation type="submission" date="2020-05" db="EMBL/GenBank/DDBJ databases">
        <title>Phylogenomic resolution of chytrid fungi.</title>
        <authorList>
            <person name="Stajich J.E."/>
            <person name="Amses K."/>
            <person name="Simmons R."/>
            <person name="Seto K."/>
            <person name="Myers J."/>
            <person name="Bonds A."/>
            <person name="Quandt C.A."/>
            <person name="Barry K."/>
            <person name="Liu P."/>
            <person name="Grigoriev I."/>
            <person name="Longcore J.E."/>
            <person name="James T.Y."/>
        </authorList>
    </citation>
    <scope>NUCLEOTIDE SEQUENCE</scope>
    <source>
        <strain evidence="1">PLAUS21</strain>
    </source>
</reference>
<evidence type="ECO:0000313" key="2">
    <source>
        <dbReference type="Proteomes" id="UP001210925"/>
    </source>
</evidence>
<keyword evidence="2" id="KW-1185">Reference proteome</keyword>
<dbReference type="Proteomes" id="UP001210925">
    <property type="component" value="Unassembled WGS sequence"/>
</dbReference>
<sequence>MEELDVDTESSATLKSETNHLNTADTEKMMDIPEPKPQIEIPKVNNSVERDVAFMAFGPKGWFMLLTDGTTTWENIPPELHNKLYRRPKTLPPIQSLAISSDNSWVLIFKDGSFATSGFPMPMKMREALMDEDPAKFIFAPAGGWLVLQQNGTMCWERLPSTLDQLLRRRTIYDPPIDQIAISAFGGWFVRFADGECEWEAIPNQLQKLLISRIRHADPNIVIALSPSDGQSYFACMGDVSEWVIDGNNFKIVFEHAVQGTGEIPESVTWNLSLSPSPSVEFHDCD</sequence>
<dbReference type="SUPFAM" id="SSF50969">
    <property type="entry name" value="YVTN repeat-like/Quinoprotein amine dehydrogenase"/>
    <property type="match status" value="1"/>
</dbReference>
<gene>
    <name evidence="1" type="ORF">HK103_004631</name>
</gene>
<dbReference type="EMBL" id="JADGKB010000004">
    <property type="protein sequence ID" value="KAJ3261680.1"/>
    <property type="molecule type" value="Genomic_DNA"/>
</dbReference>
<dbReference type="InterPro" id="IPR011044">
    <property type="entry name" value="Quino_amine_DH_bsu"/>
</dbReference>
<proteinExistence type="predicted"/>
<accession>A0AAD5ULS1</accession>
<evidence type="ECO:0000313" key="1">
    <source>
        <dbReference type="EMBL" id="KAJ3261680.1"/>
    </source>
</evidence>